<proteinExistence type="inferred from homology"/>
<dbReference type="GO" id="GO:0009003">
    <property type="term" value="F:signal peptidase activity"/>
    <property type="evidence" value="ECO:0007669"/>
    <property type="project" value="UniProtKB-EC"/>
</dbReference>
<comment type="subcellular location">
    <subcellularLocation>
        <location evidence="3">Membrane</location>
        <topology evidence="3">Single-pass type II membrane protein</topology>
    </subcellularLocation>
</comment>
<dbReference type="InterPro" id="IPR019533">
    <property type="entry name" value="Peptidase_S26"/>
</dbReference>
<evidence type="ECO:0000313" key="6">
    <source>
        <dbReference type="Proteomes" id="UP000030661"/>
    </source>
</evidence>
<dbReference type="HOGENOM" id="CLU_028723_5_1_0"/>
<dbReference type="Gene3D" id="2.10.109.10">
    <property type="entry name" value="Umud Fragment, subunit A"/>
    <property type="match status" value="1"/>
</dbReference>
<dbReference type="EC" id="3.4.21.89" evidence="3"/>
<name>A0A081C6X3_VECG1</name>
<dbReference type="InterPro" id="IPR036286">
    <property type="entry name" value="LexA/Signal_pep-like_sf"/>
</dbReference>
<keyword evidence="3" id="KW-1133">Transmembrane helix</keyword>
<evidence type="ECO:0000256" key="1">
    <source>
        <dbReference type="ARBA" id="ARBA00009370"/>
    </source>
</evidence>
<dbReference type="NCBIfam" id="TIGR02227">
    <property type="entry name" value="sigpep_I_bact"/>
    <property type="match status" value="1"/>
</dbReference>
<dbReference type="STRING" id="1499967.U27_00219"/>
<feature type="domain" description="Peptidase S26" evidence="4">
    <location>
        <begin position="22"/>
        <end position="163"/>
    </location>
</feature>
<evidence type="ECO:0000313" key="5">
    <source>
        <dbReference type="EMBL" id="GAK60328.1"/>
    </source>
</evidence>
<comment type="similarity">
    <text evidence="1 3">Belongs to the peptidase S26 family.</text>
</comment>
<dbReference type="PANTHER" id="PTHR43390">
    <property type="entry name" value="SIGNAL PEPTIDASE I"/>
    <property type="match status" value="1"/>
</dbReference>
<protein>
    <recommendedName>
        <fullName evidence="3">Signal peptidase I</fullName>
        <ecNumber evidence="3">3.4.21.89</ecNumber>
    </recommendedName>
</protein>
<dbReference type="GO" id="GO:0006465">
    <property type="term" value="P:signal peptide processing"/>
    <property type="evidence" value="ECO:0007669"/>
    <property type="project" value="InterPro"/>
</dbReference>
<dbReference type="AlphaFoldDB" id="A0A081C6X3"/>
<dbReference type="GO" id="GO:0016020">
    <property type="term" value="C:membrane"/>
    <property type="evidence" value="ECO:0007669"/>
    <property type="project" value="UniProtKB-SubCell"/>
</dbReference>
<keyword evidence="3" id="KW-0812">Transmembrane</keyword>
<dbReference type="EMBL" id="DF820472">
    <property type="protein sequence ID" value="GAK60328.1"/>
    <property type="molecule type" value="Genomic_DNA"/>
</dbReference>
<dbReference type="GO" id="GO:0004252">
    <property type="term" value="F:serine-type endopeptidase activity"/>
    <property type="evidence" value="ECO:0007669"/>
    <property type="project" value="InterPro"/>
</dbReference>
<dbReference type="Pfam" id="PF10502">
    <property type="entry name" value="Peptidase_S26"/>
    <property type="match status" value="1"/>
</dbReference>
<feature type="active site" evidence="2">
    <location>
        <position position="48"/>
    </location>
</feature>
<sequence>MIELKQRVHQFFFPSLTPRFLLRLVLIAVGAYLFFEQVCIPFRIHGRSMEPTYQDGGFNFCWTPSYWFAHPQLSDVVLIRFAGQQVMLLKRVVALEGETVEFQEGRLFVNGKERDEPYLKYPCDWNLPPRRVEQGKVYVVGDNRNQPSEAHQFGQTLITRIRGKPLW</sequence>
<dbReference type="PRINTS" id="PR00727">
    <property type="entry name" value="LEADERPTASE"/>
</dbReference>
<keyword evidence="6" id="KW-1185">Reference proteome</keyword>
<reference evidence="5" key="1">
    <citation type="journal article" date="2015" name="PeerJ">
        <title>First genomic representation of candidate bacterial phylum KSB3 points to enhanced environmental sensing as a trigger of wastewater bulking.</title>
        <authorList>
            <person name="Sekiguchi Y."/>
            <person name="Ohashi A."/>
            <person name="Parks D.H."/>
            <person name="Yamauchi T."/>
            <person name="Tyson G.W."/>
            <person name="Hugenholtz P."/>
        </authorList>
    </citation>
    <scope>NUCLEOTIDE SEQUENCE [LARGE SCALE GENOMIC DNA]</scope>
</reference>
<evidence type="ECO:0000256" key="3">
    <source>
        <dbReference type="RuleBase" id="RU362042"/>
    </source>
</evidence>
<dbReference type="PANTHER" id="PTHR43390:SF1">
    <property type="entry name" value="CHLOROPLAST PROCESSING PEPTIDASE"/>
    <property type="match status" value="1"/>
</dbReference>
<accession>A0A081C6X3</accession>
<gene>
    <name evidence="5" type="ORF">U27_00219</name>
</gene>
<dbReference type="Proteomes" id="UP000030661">
    <property type="component" value="Unassembled WGS sequence"/>
</dbReference>
<dbReference type="CDD" id="cd06530">
    <property type="entry name" value="S26_SPase_I"/>
    <property type="match status" value="1"/>
</dbReference>
<evidence type="ECO:0000259" key="4">
    <source>
        <dbReference type="Pfam" id="PF10502"/>
    </source>
</evidence>
<feature type="transmembrane region" description="Helical" evidence="3">
    <location>
        <begin position="20"/>
        <end position="40"/>
    </location>
</feature>
<keyword evidence="3" id="KW-0645">Protease</keyword>
<evidence type="ECO:0000256" key="2">
    <source>
        <dbReference type="PIRSR" id="PIRSR600223-1"/>
    </source>
</evidence>
<comment type="catalytic activity">
    <reaction evidence="3">
        <text>Cleavage of hydrophobic, N-terminal signal or leader sequences from secreted and periplasmic proteins.</text>
        <dbReference type="EC" id="3.4.21.89"/>
    </reaction>
</comment>
<keyword evidence="3" id="KW-0472">Membrane</keyword>
<feature type="active site" evidence="2">
    <location>
        <position position="90"/>
    </location>
</feature>
<organism evidence="5">
    <name type="scientific">Vecturithrix granuli</name>
    <dbReference type="NCBI Taxonomy" id="1499967"/>
    <lineage>
        <taxon>Bacteria</taxon>
        <taxon>Candidatus Moduliflexota</taxon>
        <taxon>Candidatus Vecturitrichia</taxon>
        <taxon>Candidatus Vecturitrichales</taxon>
        <taxon>Candidatus Vecturitrichaceae</taxon>
        <taxon>Candidatus Vecturithrix</taxon>
    </lineage>
</organism>
<dbReference type="InterPro" id="IPR000223">
    <property type="entry name" value="Pept_S26A_signal_pept_1"/>
</dbReference>
<keyword evidence="3" id="KW-0378">Hydrolase</keyword>
<dbReference type="SUPFAM" id="SSF51306">
    <property type="entry name" value="LexA/Signal peptidase"/>
    <property type="match status" value="1"/>
</dbReference>
<dbReference type="eggNOG" id="COG0681">
    <property type="taxonomic scope" value="Bacteria"/>
</dbReference>